<organism evidence="1 2">
    <name type="scientific">Porphyromonas levii</name>
    <dbReference type="NCBI Taxonomy" id="28114"/>
    <lineage>
        <taxon>Bacteria</taxon>
        <taxon>Pseudomonadati</taxon>
        <taxon>Bacteroidota</taxon>
        <taxon>Bacteroidia</taxon>
        <taxon>Bacteroidales</taxon>
        <taxon>Porphyromonadaceae</taxon>
        <taxon>Porphyromonas</taxon>
    </lineage>
</organism>
<evidence type="ECO:0000313" key="1">
    <source>
        <dbReference type="EMBL" id="TFH94273.1"/>
    </source>
</evidence>
<keyword evidence="2" id="KW-1185">Reference proteome</keyword>
<name>A0A4Y8WN44_9PORP</name>
<sequence length="700" mass="79874">MKTRVTLFASLLLAVGLIATGCKSGTERPEPPTLPKEMAGVQSITHEGVVINNKIVKSWKNNDVIHFWANGKVLNAPIPFDIIRNESGWKLRKNITNMEIAEATSMVAAFLPEGAGILEVHSHGFTLKPTPKRDKMVENWKASSFYTDCLIDKRNTKISAINANLKSPYRQLQLIVQNSRWEQEVVNITVTIEGSLSNATYTQKGWEGDKMPITLTYSEEKKKWKSLEADTLFLPFPSVDKNIKATISYTNSNGEKTETISTEGNSITFTLVPEETVNPSLNFTPPIDAAYWKKANQDAYNLITSNYAGEYTEDEARNIGWNQVRPLVDEVMCSKTLYKDDVNLIEWHDIMKEAQKSDKRDWGYALGLETLEGTLVEVYPPQYHELAGGGTLGMVTSGYYYITVPAGKYRLVLFVSYPEAWAGKEGAQKWYKLPMLDALTGYECLNGPATEEYQKRYLEPVPMKKSPYKDMDIIEVVDRNTNRLVAPRWYMGYIYTGWDAYNKHDYLNKGNFCIHKYAKGDVLGVTAVNTTNQHLRGTVVAKAEYLPMFNPIGQWRLDQTAAHNPLGILSGKDGRYYSTNWSREIGRTEVTIRPNSEKKIAIEIQNIERNKIGSILWTEMGGRSGEHLGPDYYIHFYWVDEKGKETMMMRMDYPMMNRMQERGYGNIHNRNLDWWDKSLLSQPLDERPAFEMFANGFDLY</sequence>
<dbReference type="RefSeq" id="WP_134848822.1">
    <property type="nucleotide sequence ID" value="NZ_CP197400.1"/>
</dbReference>
<comment type="caution">
    <text evidence="1">The sequence shown here is derived from an EMBL/GenBank/DDBJ whole genome shotgun (WGS) entry which is preliminary data.</text>
</comment>
<protein>
    <submittedName>
        <fullName evidence="1">Uncharacterized protein</fullName>
    </submittedName>
</protein>
<proteinExistence type="predicted"/>
<accession>A0A4Y8WN44</accession>
<dbReference type="OrthoDB" id="1015819at2"/>
<dbReference type="PROSITE" id="PS51257">
    <property type="entry name" value="PROKAR_LIPOPROTEIN"/>
    <property type="match status" value="1"/>
</dbReference>
<dbReference type="EMBL" id="SPNC01000150">
    <property type="protein sequence ID" value="TFH94273.1"/>
    <property type="molecule type" value="Genomic_DNA"/>
</dbReference>
<reference evidence="1 2" key="1">
    <citation type="submission" date="2019-03" db="EMBL/GenBank/DDBJ databases">
        <title>Porphyromonas levii Isolated from the Uterus of Dairy Cows.</title>
        <authorList>
            <person name="Francis A.M."/>
        </authorList>
    </citation>
    <scope>NUCLEOTIDE SEQUENCE [LARGE SCALE GENOMIC DNA]</scope>
    <source>
        <strain evidence="1 2">AF5678</strain>
    </source>
</reference>
<gene>
    <name evidence="1" type="ORF">E4P47_08240</name>
</gene>
<dbReference type="AlphaFoldDB" id="A0A4Y8WN44"/>
<evidence type="ECO:0000313" key="2">
    <source>
        <dbReference type="Proteomes" id="UP000297225"/>
    </source>
</evidence>
<dbReference type="Proteomes" id="UP000297225">
    <property type="component" value="Unassembled WGS sequence"/>
</dbReference>